<organism evidence="3 4">
    <name type="scientific">Flavilitoribacter nigricans (strain ATCC 23147 / DSM 23189 / NBRC 102662 / NCIMB 1420 / SS-2)</name>
    <name type="common">Lewinella nigricans</name>
    <dbReference type="NCBI Taxonomy" id="1122177"/>
    <lineage>
        <taxon>Bacteria</taxon>
        <taxon>Pseudomonadati</taxon>
        <taxon>Bacteroidota</taxon>
        <taxon>Saprospiria</taxon>
        <taxon>Saprospirales</taxon>
        <taxon>Lewinellaceae</taxon>
        <taxon>Flavilitoribacter</taxon>
    </lineage>
</organism>
<dbReference type="PANTHER" id="PTHR36435:SF1">
    <property type="entry name" value="CAAX AMINO TERMINAL PROTEASE FAMILY PROTEIN"/>
    <property type="match status" value="1"/>
</dbReference>
<dbReference type="Pfam" id="PF02517">
    <property type="entry name" value="Rce1-like"/>
    <property type="match status" value="1"/>
</dbReference>
<feature type="transmembrane region" description="Helical" evidence="1">
    <location>
        <begin position="199"/>
        <end position="216"/>
    </location>
</feature>
<gene>
    <name evidence="3" type="ORF">CRP01_33020</name>
</gene>
<dbReference type="InterPro" id="IPR052710">
    <property type="entry name" value="CAAX_protease"/>
</dbReference>
<keyword evidence="1" id="KW-1133">Transmembrane helix</keyword>
<feature type="transmembrane region" description="Helical" evidence="1">
    <location>
        <begin position="124"/>
        <end position="144"/>
    </location>
</feature>
<dbReference type="PANTHER" id="PTHR36435">
    <property type="entry name" value="SLR1288 PROTEIN"/>
    <property type="match status" value="1"/>
</dbReference>
<dbReference type="InterPro" id="IPR003675">
    <property type="entry name" value="Rce1/LyrA-like_dom"/>
</dbReference>
<dbReference type="EMBL" id="PDUD01000042">
    <property type="protein sequence ID" value="PHN02320.1"/>
    <property type="molecule type" value="Genomic_DNA"/>
</dbReference>
<feature type="transmembrane region" description="Helical" evidence="1">
    <location>
        <begin position="236"/>
        <end position="257"/>
    </location>
</feature>
<feature type="transmembrane region" description="Helical" evidence="1">
    <location>
        <begin position="178"/>
        <end position="194"/>
    </location>
</feature>
<protein>
    <recommendedName>
        <fullName evidence="2">CAAX prenyl protease 2/Lysostaphin resistance protein A-like domain-containing protein</fullName>
    </recommendedName>
</protein>
<dbReference type="Proteomes" id="UP000223913">
    <property type="component" value="Unassembled WGS sequence"/>
</dbReference>
<keyword evidence="4" id="KW-1185">Reference proteome</keyword>
<dbReference type="GO" id="GO:0004175">
    <property type="term" value="F:endopeptidase activity"/>
    <property type="evidence" value="ECO:0007669"/>
    <property type="project" value="UniProtKB-ARBA"/>
</dbReference>
<keyword evidence="1" id="KW-0812">Transmembrane</keyword>
<feature type="transmembrane region" description="Helical" evidence="1">
    <location>
        <begin position="83"/>
        <end position="104"/>
    </location>
</feature>
<comment type="caution">
    <text evidence="3">The sequence shown here is derived from an EMBL/GenBank/DDBJ whole genome shotgun (WGS) entry which is preliminary data.</text>
</comment>
<dbReference type="GO" id="GO:0080120">
    <property type="term" value="P:CAAX-box protein maturation"/>
    <property type="evidence" value="ECO:0007669"/>
    <property type="project" value="UniProtKB-ARBA"/>
</dbReference>
<evidence type="ECO:0000313" key="4">
    <source>
        <dbReference type="Proteomes" id="UP000223913"/>
    </source>
</evidence>
<proteinExistence type="predicted"/>
<sequence length="281" mass="31515">MNHDLPYTPKPYPSLAQAWILFLIFVAMNIGASYLAVPFQNSAPNLGFFLAYCVGMGATYFIARQLRPNIPGEAVHRFAPGNWVVYPILLFATWACMLFIMPVVELYPPPEWLQEILEDLIDTSSIWAFLSLVVAAPLFEELVFRGIILDGFLKQYSVRKSILWSAFFFGLYHLNPWQFVTAMGLGIFIGWIYHRTRSLLPCIAIHAFANGTSFFLSTGMSEEQQDMTLVETVGGIGPLLLILAGAGVVLYVAIRLLDRLLPAPSRPEEPQLVDHLVDNDD</sequence>
<name>A0A2D0N1K8_FLAN2</name>
<accession>A0A2D0N1K8</accession>
<feature type="domain" description="CAAX prenyl protease 2/Lysostaphin resistance protein A-like" evidence="2">
    <location>
        <begin position="124"/>
        <end position="211"/>
    </location>
</feature>
<keyword evidence="1" id="KW-0472">Membrane</keyword>
<reference evidence="3 4" key="1">
    <citation type="submission" date="2017-10" db="EMBL/GenBank/DDBJ databases">
        <title>The draft genome sequence of Lewinella nigricans NBRC 102662.</title>
        <authorList>
            <person name="Wang K."/>
        </authorList>
    </citation>
    <scope>NUCLEOTIDE SEQUENCE [LARGE SCALE GENOMIC DNA]</scope>
    <source>
        <strain evidence="3 4">NBRC 102662</strain>
    </source>
</reference>
<dbReference type="RefSeq" id="WP_099154348.1">
    <property type="nucleotide sequence ID" value="NZ_PDUD01000042.1"/>
</dbReference>
<dbReference type="AlphaFoldDB" id="A0A2D0N1K8"/>
<dbReference type="OrthoDB" id="158986at2"/>
<evidence type="ECO:0000259" key="2">
    <source>
        <dbReference type="Pfam" id="PF02517"/>
    </source>
</evidence>
<feature type="transmembrane region" description="Helical" evidence="1">
    <location>
        <begin position="43"/>
        <end position="63"/>
    </location>
</feature>
<evidence type="ECO:0000256" key="1">
    <source>
        <dbReference type="SAM" id="Phobius"/>
    </source>
</evidence>
<evidence type="ECO:0000313" key="3">
    <source>
        <dbReference type="EMBL" id="PHN02320.1"/>
    </source>
</evidence>
<feature type="transmembrane region" description="Helical" evidence="1">
    <location>
        <begin position="12"/>
        <end position="37"/>
    </location>
</feature>